<dbReference type="PANTHER" id="PTHR21538">
    <property type="entry name" value="ANILLIN/RHOTEKIN RTKN"/>
    <property type="match status" value="1"/>
</dbReference>
<feature type="compositionally biased region" description="Basic and acidic residues" evidence="1">
    <location>
        <begin position="379"/>
        <end position="414"/>
    </location>
</feature>
<feature type="compositionally biased region" description="Low complexity" evidence="1">
    <location>
        <begin position="146"/>
        <end position="182"/>
    </location>
</feature>
<feature type="compositionally biased region" description="Basic and acidic residues" evidence="1">
    <location>
        <begin position="1"/>
        <end position="28"/>
    </location>
</feature>
<feature type="compositionally biased region" description="Basic and acidic residues" evidence="1">
    <location>
        <begin position="235"/>
        <end position="248"/>
    </location>
</feature>
<evidence type="ECO:0000256" key="1">
    <source>
        <dbReference type="SAM" id="MobiDB-lite"/>
    </source>
</evidence>
<feature type="region of interest" description="Disordered" evidence="1">
    <location>
        <begin position="951"/>
        <end position="982"/>
    </location>
</feature>
<dbReference type="OMA" id="PKIEQQT"/>
<dbReference type="InterPro" id="IPR031970">
    <property type="entry name" value="Anillin_N"/>
</dbReference>
<feature type="compositionally biased region" description="Gly residues" evidence="1">
    <location>
        <begin position="783"/>
        <end position="792"/>
    </location>
</feature>
<dbReference type="Ensembl" id="ENSMODT00000068431.1">
    <property type="protein sequence ID" value="ENSMODP00000047211.1"/>
    <property type="gene ID" value="ENSMODG00000021170.4"/>
</dbReference>
<feature type="compositionally biased region" description="Basic and acidic residues" evidence="1">
    <location>
        <begin position="290"/>
        <end position="306"/>
    </location>
</feature>
<evidence type="ECO:0000259" key="3">
    <source>
        <dbReference type="Pfam" id="PF16018"/>
    </source>
</evidence>
<reference evidence="4 5" key="1">
    <citation type="journal article" date="2007" name="Nature">
        <title>Genome of the marsupial Monodelphis domestica reveals innovation in non-coding sequences.</title>
        <authorList>
            <person name="Mikkelsen T.S."/>
            <person name="Wakefield M.J."/>
            <person name="Aken B."/>
            <person name="Amemiya C.T."/>
            <person name="Chang J.L."/>
            <person name="Duke S."/>
            <person name="Garber M."/>
            <person name="Gentles A.J."/>
            <person name="Goodstadt L."/>
            <person name="Heger A."/>
            <person name="Jurka J."/>
            <person name="Kamal M."/>
            <person name="Mauceli E."/>
            <person name="Searle S.M."/>
            <person name="Sharpe T."/>
            <person name="Baker M.L."/>
            <person name="Batzer M.A."/>
            <person name="Benos P.V."/>
            <person name="Belov K."/>
            <person name="Clamp M."/>
            <person name="Cook A."/>
            <person name="Cuff J."/>
            <person name="Das R."/>
            <person name="Davidow L."/>
            <person name="Deakin J.E."/>
            <person name="Fazzari M.J."/>
            <person name="Glass J.L."/>
            <person name="Grabherr M."/>
            <person name="Greally J.M."/>
            <person name="Gu W."/>
            <person name="Hore T.A."/>
            <person name="Huttley G.A."/>
            <person name="Kleber M."/>
            <person name="Jirtle R.L."/>
            <person name="Koina E."/>
            <person name="Lee J.T."/>
            <person name="Mahony S."/>
            <person name="Marra M.A."/>
            <person name="Miller R.D."/>
            <person name="Nicholls R.D."/>
            <person name="Oda M."/>
            <person name="Papenfuss A.T."/>
            <person name="Parra Z.E."/>
            <person name="Pollock D.D."/>
            <person name="Ray D.A."/>
            <person name="Schein J.E."/>
            <person name="Speed T.P."/>
            <person name="Thompson K."/>
            <person name="VandeBerg J.L."/>
            <person name="Wade C.M."/>
            <person name="Walker J.A."/>
            <person name="Waters P.D."/>
            <person name="Webber C."/>
            <person name="Weidman J.R."/>
            <person name="Xie X."/>
            <person name="Zody M.C."/>
            <person name="Baldwin J."/>
            <person name="Abdouelleil A."/>
            <person name="Abdulkadir J."/>
            <person name="Abebe A."/>
            <person name="Abera B."/>
            <person name="Abreu J."/>
            <person name="Acer S.C."/>
            <person name="Aftuck L."/>
            <person name="Alexander A."/>
            <person name="An P."/>
            <person name="Anderson E."/>
            <person name="Anderson S."/>
            <person name="Arachi H."/>
            <person name="Azer M."/>
            <person name="Bachantsang P."/>
            <person name="Barry A."/>
            <person name="Bayul T."/>
            <person name="Berlin A."/>
            <person name="Bessette D."/>
            <person name="Bloom T."/>
            <person name="Bloom T."/>
            <person name="Boguslavskiy L."/>
            <person name="Bonnet C."/>
            <person name="Boukhgalter B."/>
            <person name="Bourzgui I."/>
            <person name="Brown A."/>
            <person name="Cahill P."/>
            <person name="Channer S."/>
            <person name="Cheshatsang Y."/>
            <person name="Chuda L."/>
            <person name="Citroen M."/>
            <person name="Collymore A."/>
            <person name="Cooke P."/>
            <person name="Costello M."/>
            <person name="D'Aco K."/>
            <person name="Daza R."/>
            <person name="De Haan G."/>
            <person name="DeGray S."/>
            <person name="DeMaso C."/>
            <person name="Dhargay N."/>
            <person name="Dooley K."/>
            <person name="Dooley E."/>
            <person name="Doricent M."/>
            <person name="Dorje P."/>
            <person name="Dorjee K."/>
            <person name="Dupes A."/>
            <person name="Elong R."/>
            <person name="Falk J."/>
            <person name="Farina A."/>
            <person name="Faro S."/>
            <person name="Ferguson D."/>
            <person name="Fisher S."/>
            <person name="Foley C.D."/>
            <person name="Franke A."/>
            <person name="Friedrich D."/>
            <person name="Gadbois L."/>
            <person name="Gearin G."/>
            <person name="Gearin C.R."/>
            <person name="Giannoukos G."/>
            <person name="Goode T."/>
            <person name="Graham J."/>
            <person name="Grandbois E."/>
            <person name="Grewal S."/>
            <person name="Gyaltsen K."/>
            <person name="Hafez N."/>
            <person name="Hagos B."/>
            <person name="Hall J."/>
            <person name="Henson C."/>
            <person name="Hollinger A."/>
            <person name="Honan T."/>
            <person name="Huard M.D."/>
            <person name="Hughes L."/>
            <person name="Hurhula B."/>
            <person name="Husby M.E."/>
            <person name="Kamat A."/>
            <person name="Kanga B."/>
            <person name="Kashin S."/>
            <person name="Khazanovich D."/>
            <person name="Kisner P."/>
            <person name="Lance K."/>
            <person name="Lara M."/>
            <person name="Lee W."/>
            <person name="Lennon N."/>
            <person name="Letendre F."/>
            <person name="LeVine R."/>
            <person name="Lipovsky A."/>
            <person name="Liu X."/>
            <person name="Liu J."/>
            <person name="Liu S."/>
            <person name="Lokyitsang T."/>
            <person name="Lokyitsang Y."/>
            <person name="Lubonja R."/>
            <person name="Lui A."/>
            <person name="MacDonald P."/>
            <person name="Magnisalis V."/>
            <person name="Maru K."/>
            <person name="Matthews C."/>
            <person name="McCusker W."/>
            <person name="McDonough S."/>
            <person name="Mehta T."/>
            <person name="Meldrim J."/>
            <person name="Meneus L."/>
            <person name="Mihai O."/>
            <person name="Mihalev A."/>
            <person name="Mihova T."/>
            <person name="Mittelman R."/>
            <person name="Mlenga V."/>
            <person name="Montmayeur A."/>
            <person name="Mulrain L."/>
            <person name="Navidi A."/>
            <person name="Naylor J."/>
            <person name="Negash T."/>
            <person name="Nguyen T."/>
            <person name="Nguyen N."/>
            <person name="Nicol R."/>
            <person name="Norbu C."/>
            <person name="Norbu N."/>
            <person name="Novod N."/>
            <person name="O'Neill B."/>
            <person name="Osman S."/>
            <person name="Markiewicz E."/>
            <person name="Oyono O.L."/>
            <person name="Patti C."/>
            <person name="Phunkhang P."/>
            <person name="Pierre F."/>
            <person name="Priest M."/>
            <person name="Raghuraman S."/>
            <person name="Rege F."/>
            <person name="Reyes R."/>
            <person name="Rise C."/>
            <person name="Rogov P."/>
            <person name="Ross K."/>
            <person name="Ryan E."/>
            <person name="Settipalli S."/>
            <person name="Shea T."/>
            <person name="Sherpa N."/>
            <person name="Shi L."/>
            <person name="Shih D."/>
            <person name="Sparrow T."/>
            <person name="Spaulding J."/>
            <person name="Stalker J."/>
            <person name="Stange-Thomann N."/>
            <person name="Stavropoulos S."/>
            <person name="Stone C."/>
            <person name="Strader C."/>
            <person name="Tesfaye S."/>
            <person name="Thomson T."/>
            <person name="Thoulutsang Y."/>
            <person name="Thoulutsang D."/>
            <person name="Topham K."/>
            <person name="Topping I."/>
            <person name="Tsamla T."/>
            <person name="Vassiliev H."/>
            <person name="Vo A."/>
            <person name="Wangchuk T."/>
            <person name="Wangdi T."/>
            <person name="Weiand M."/>
            <person name="Wilkinson J."/>
            <person name="Wilson A."/>
            <person name="Yadav S."/>
            <person name="Young G."/>
            <person name="Yu Q."/>
            <person name="Zembek L."/>
            <person name="Zhong D."/>
            <person name="Zimmer A."/>
            <person name="Zwirko Z."/>
            <person name="Jaffe D.B."/>
            <person name="Alvarez P."/>
            <person name="Brockman W."/>
            <person name="Butler J."/>
            <person name="Chin C."/>
            <person name="Gnerre S."/>
            <person name="MacCallum I."/>
            <person name="Graves J.A."/>
            <person name="Ponting C.P."/>
            <person name="Breen M."/>
            <person name="Samollow P.B."/>
            <person name="Lander E.S."/>
            <person name="Lindblad-Toh K."/>
        </authorList>
    </citation>
    <scope>NUCLEOTIDE SEQUENCE [LARGE SCALE GENOMIC DNA]</scope>
</reference>
<reference evidence="4" key="2">
    <citation type="submission" date="2025-08" db="UniProtKB">
        <authorList>
            <consortium name="Ensembl"/>
        </authorList>
    </citation>
    <scope>IDENTIFICATION</scope>
</reference>
<dbReference type="Proteomes" id="UP000002280">
    <property type="component" value="Chromosome 6"/>
</dbReference>
<dbReference type="Pfam" id="PF16018">
    <property type="entry name" value="Anillin_N"/>
    <property type="match status" value="1"/>
</dbReference>
<reference evidence="4" key="3">
    <citation type="submission" date="2025-09" db="UniProtKB">
        <authorList>
            <consortium name="Ensembl"/>
        </authorList>
    </citation>
    <scope>IDENTIFICATION</scope>
</reference>
<dbReference type="Pfam" id="PF08174">
    <property type="entry name" value="Anillin"/>
    <property type="match status" value="1"/>
</dbReference>
<feature type="compositionally biased region" description="Polar residues" evidence="1">
    <location>
        <begin position="332"/>
        <end position="343"/>
    </location>
</feature>
<accession>A0A5F8GJ74</accession>
<feature type="compositionally biased region" description="Acidic residues" evidence="1">
    <location>
        <begin position="428"/>
        <end position="444"/>
    </location>
</feature>
<feature type="domain" description="Anillin homology" evidence="2">
    <location>
        <begin position="646"/>
        <end position="749"/>
    </location>
</feature>
<dbReference type="AlphaFoldDB" id="A0A5F8GJ74"/>
<feature type="domain" description="Anillin N-terminal" evidence="3">
    <location>
        <begin position="61"/>
        <end position="119"/>
    </location>
</feature>
<sequence length="982" mass="104444">MDPFTEKLLERTRVRRENLQKKMAERPRAAARASAQTKRPREPLAEANHQLPPREGEDGVPEQPSPAPRPAAEQSEAPPEPAAAPIGRRGRLANLAATICSWEDDLSHPSAKAGRGQEQPGTACLSAAPSAPVNSRSVGQRAPGCSRPEPGAPAAGSAASSQDAGSGSPRKAAAAPLKPCLASGTSPARAEKAAGPLLPTERARPGLQAGPSQAGPPRPRDQAATTPGGAGIKPFLDRFGEGRQELSRESPAAPTPPRAPVVTPHTKAIQERLLRHNAAPSSATFSQQLKQEREKELASLRGRLDKGNLWATERGESSRSKAAAGAQEEPQRQQNGLPRTSPASPEKEQPLKCPGIEPVGGPESEMSTSSPLRITLFLEEERSREAPPEAEAEKQPEEVREGEQSSGHGEDLDSSKVISDIFSGVLEGNEEGLEPQESWEEAGSPDDALNISSMSLLTPLEETVNARSPEGLASSPSLEVKESGASDEGPEAGKFQRTRVPRAESEDSLGSGERDLLYSIDAYRSQRLRGIERPSIKQVIVRREDVSSRLEGSREARPCHVDVKQKMQELNNEVNLQQTVIYQASQALNCCTDGEHGKGSLEEAEAERLLLIATEKRAALIEELNKLKSEGPRRQPRGGPDAVAPSRGSVALSEFRLPLKADFVCDVAQRAESTYYYLIMLKAGAENMVATPLASTADSLTGDALTFTTTFTLQDVSNDFEISVEVYSLVQKRALPGPEKKRKAAKAKVRSATPVCERDDGGLRPRGGPRAEAGILGRPAGSRNGGDGPLRGGRGRCRLFPWPWSGLPARALSLGPRASAFGGGFASAPALDLTPISLPPGHHSKRLLTSITAVSSRGRLLGDQGGGADSGIFAVGFQSLPEPLHPARPVPIRRGKKVSRSLFSLSEKQPAFSHGQPGGLRRRAHQQLRARRLSQPVAGVRGKDPICFGQGAFPVSPGRSSPLKNKVPGGLVGGRKGLSDHL</sequence>
<dbReference type="GeneTree" id="ENSGT00390000008749"/>
<feature type="compositionally biased region" description="Polar residues" evidence="1">
    <location>
        <begin position="279"/>
        <end position="289"/>
    </location>
</feature>
<keyword evidence="5" id="KW-1185">Reference proteome</keyword>
<feature type="region of interest" description="Disordered" evidence="1">
    <location>
        <begin position="904"/>
        <end position="936"/>
    </location>
</feature>
<evidence type="ECO:0000259" key="2">
    <source>
        <dbReference type="Pfam" id="PF08174"/>
    </source>
</evidence>
<evidence type="ECO:0000313" key="5">
    <source>
        <dbReference type="Proteomes" id="UP000002280"/>
    </source>
</evidence>
<feature type="region of interest" description="Disordered" evidence="1">
    <location>
        <begin position="106"/>
        <end position="511"/>
    </location>
</feature>
<feature type="compositionally biased region" description="Basic residues" evidence="1">
    <location>
        <begin position="920"/>
        <end position="932"/>
    </location>
</feature>
<dbReference type="InterPro" id="IPR051364">
    <property type="entry name" value="Cytokinesis/Rho-signaling"/>
</dbReference>
<organism evidence="4 5">
    <name type="scientific">Monodelphis domestica</name>
    <name type="common">Gray short-tailed opossum</name>
    <dbReference type="NCBI Taxonomy" id="13616"/>
    <lineage>
        <taxon>Eukaryota</taxon>
        <taxon>Metazoa</taxon>
        <taxon>Chordata</taxon>
        <taxon>Craniata</taxon>
        <taxon>Vertebrata</taxon>
        <taxon>Euteleostomi</taxon>
        <taxon>Mammalia</taxon>
        <taxon>Metatheria</taxon>
        <taxon>Didelphimorphia</taxon>
        <taxon>Didelphidae</taxon>
        <taxon>Monodelphis</taxon>
    </lineage>
</organism>
<protein>
    <submittedName>
        <fullName evidence="4">Anillin, actin binding protein</fullName>
    </submittedName>
</protein>
<feature type="region of interest" description="Disordered" evidence="1">
    <location>
        <begin position="1"/>
        <end position="90"/>
    </location>
</feature>
<gene>
    <name evidence="4" type="primary">ANLN</name>
</gene>
<dbReference type="PANTHER" id="PTHR21538:SF27">
    <property type="entry name" value="ANILLIN"/>
    <property type="match status" value="1"/>
</dbReference>
<feature type="compositionally biased region" description="Basic residues" evidence="1">
    <location>
        <begin position="740"/>
        <end position="749"/>
    </location>
</feature>
<proteinExistence type="predicted"/>
<evidence type="ECO:0000313" key="4">
    <source>
        <dbReference type="Ensembl" id="ENSMODP00000047211.1"/>
    </source>
</evidence>
<name>A0A5F8GJ74_MONDO</name>
<feature type="region of interest" description="Disordered" evidence="1">
    <location>
        <begin position="627"/>
        <end position="646"/>
    </location>
</feature>
<dbReference type="Bgee" id="ENSMODG00000021170">
    <property type="expression patterns" value="Expressed in hindlimb bud and 19 other cell types or tissues"/>
</dbReference>
<dbReference type="InterPro" id="IPR012966">
    <property type="entry name" value="AHD"/>
</dbReference>
<feature type="region of interest" description="Disordered" evidence="1">
    <location>
        <begin position="738"/>
        <end position="792"/>
    </location>
</feature>